<name>A0A8H6ZRB0_PLEOS</name>
<feature type="compositionally biased region" description="Low complexity" evidence="2">
    <location>
        <begin position="62"/>
        <end position="74"/>
    </location>
</feature>
<dbReference type="VEuPathDB" id="FungiDB:PC9H_011818"/>
<reference evidence="3" key="1">
    <citation type="submission" date="2019-07" db="EMBL/GenBank/DDBJ databases">
        <authorList>
            <person name="Palmer J.M."/>
        </authorList>
    </citation>
    <scope>NUCLEOTIDE SEQUENCE</scope>
    <source>
        <strain evidence="3">PC9</strain>
    </source>
</reference>
<feature type="compositionally biased region" description="Acidic residues" evidence="2">
    <location>
        <begin position="75"/>
        <end position="87"/>
    </location>
</feature>
<gene>
    <name evidence="3" type="ORF">PC9H_011818</name>
</gene>
<feature type="compositionally biased region" description="Basic and acidic residues" evidence="2">
    <location>
        <begin position="105"/>
        <end position="116"/>
    </location>
</feature>
<organism evidence="3 4">
    <name type="scientific">Pleurotus ostreatus</name>
    <name type="common">Oyster mushroom</name>
    <name type="synonym">White-rot fungus</name>
    <dbReference type="NCBI Taxonomy" id="5322"/>
    <lineage>
        <taxon>Eukaryota</taxon>
        <taxon>Fungi</taxon>
        <taxon>Dikarya</taxon>
        <taxon>Basidiomycota</taxon>
        <taxon>Agaricomycotina</taxon>
        <taxon>Agaricomycetes</taxon>
        <taxon>Agaricomycetidae</taxon>
        <taxon>Agaricales</taxon>
        <taxon>Pleurotineae</taxon>
        <taxon>Pleurotaceae</taxon>
        <taxon>Pleurotus</taxon>
    </lineage>
</organism>
<evidence type="ECO:0000256" key="1">
    <source>
        <dbReference type="SAM" id="Coils"/>
    </source>
</evidence>
<dbReference type="OrthoDB" id="10263751at2759"/>
<keyword evidence="1" id="KW-0175">Coiled coil</keyword>
<accession>A0A8H6ZRB0</accession>
<dbReference type="AlphaFoldDB" id="A0A8H6ZRB0"/>
<dbReference type="Proteomes" id="UP000623687">
    <property type="component" value="Unassembled WGS sequence"/>
</dbReference>
<feature type="coiled-coil region" evidence="1">
    <location>
        <begin position="339"/>
        <end position="366"/>
    </location>
</feature>
<dbReference type="GeneID" id="59381636"/>
<keyword evidence="4" id="KW-1185">Reference proteome</keyword>
<comment type="caution">
    <text evidence="3">The sequence shown here is derived from an EMBL/GenBank/DDBJ whole genome shotgun (WGS) entry which is preliminary data.</text>
</comment>
<dbReference type="PANTHER" id="PTHR42032:SF1">
    <property type="entry name" value="YALI0E30679P"/>
    <property type="match status" value="1"/>
</dbReference>
<sequence length="563" mass="61418">MSSPLFGLRRRRSLLHHSNSSALSSKATASSFAVVSPILGPMESIPSPTNDELLHDGEIDDAQSTSDTDSGSSDADPDLGEDGEDGDGTTNNGGTSHRPSAALNEGERGGGNEIRVENGNGSTKTSPTPKRHVRINSPPRVDTQVPHRRPTRNDPPSPTSQNRRAWYEFDLAVVVALVSPIGSWLTGGDHVKNLLLVSLLIFYLHQVVEVPWSLYHACRARHKIAAHSAGAPTKSVASALLSLELFFLALTVLSPLFGALLLRIVGNAIVGPDALSWFNVTLFVLATGLRPWRHLVDRVAGAAEEMQGIVCEGACGGRCQSPSETEEQQRLEEQRAQQSDILLHRLEAMEAELSKLKTRMSVRQDELYDYVDEAVDAVDRRVTDTESRLVRTMHDVDEVGAYIRHWGRSYSATYLDILPKWIARTLALPFSSQNQHSPSANGKKEHIQQQHHHHHSGSSANTLRTVSYKSATNHVTTPYSSMYASPNGSTATIYSKKLEPIPEEDSSPPPPTPHANGISSPTIIRSSDVPPSNPIEFIGSLVFLPFRIVRGVVSWSTGYVYGP</sequence>
<feature type="region of interest" description="Disordered" evidence="2">
    <location>
        <begin position="432"/>
        <end position="462"/>
    </location>
</feature>
<evidence type="ECO:0000313" key="4">
    <source>
        <dbReference type="Proteomes" id="UP000623687"/>
    </source>
</evidence>
<dbReference type="RefSeq" id="XP_036627154.1">
    <property type="nucleotide sequence ID" value="XM_036781299.1"/>
</dbReference>
<dbReference type="EMBL" id="JACETU010000009">
    <property type="protein sequence ID" value="KAF7421296.1"/>
    <property type="molecule type" value="Genomic_DNA"/>
</dbReference>
<evidence type="ECO:0000313" key="3">
    <source>
        <dbReference type="EMBL" id="KAF7421296.1"/>
    </source>
</evidence>
<dbReference type="PANTHER" id="PTHR42032">
    <property type="entry name" value="YALI0E30679P"/>
    <property type="match status" value="1"/>
</dbReference>
<protein>
    <submittedName>
        <fullName evidence="3">Uncharacterized protein</fullName>
    </submittedName>
</protein>
<evidence type="ECO:0000256" key="2">
    <source>
        <dbReference type="SAM" id="MobiDB-lite"/>
    </source>
</evidence>
<proteinExistence type="predicted"/>
<feature type="region of interest" description="Disordered" evidence="2">
    <location>
        <begin position="39"/>
        <end position="162"/>
    </location>
</feature>
<feature type="region of interest" description="Disordered" evidence="2">
    <location>
        <begin position="500"/>
        <end position="526"/>
    </location>
</feature>